<dbReference type="PATRIC" id="fig|1173027.3.peg.5543"/>
<proteinExistence type="predicted"/>
<keyword evidence="3" id="KW-1185">Reference proteome</keyword>
<accession>K9WKG0</accession>
<dbReference type="Proteomes" id="UP000010471">
    <property type="component" value="Chromosome"/>
</dbReference>
<dbReference type="PANTHER" id="PTHR30383">
    <property type="entry name" value="THIOESTERASE 1/PROTEASE 1/LYSOPHOSPHOLIPASE L1"/>
    <property type="match status" value="1"/>
</dbReference>
<dbReference type="STRING" id="1173027.Mic7113_5002"/>
<dbReference type="HOGENOM" id="CLU_051989_6_0_3"/>
<dbReference type="SUPFAM" id="SSF52266">
    <property type="entry name" value="SGNH hydrolase"/>
    <property type="match status" value="1"/>
</dbReference>
<protein>
    <submittedName>
        <fullName evidence="2">Lysophospholipase L1-like esterase</fullName>
    </submittedName>
</protein>
<dbReference type="Gene3D" id="3.40.50.1110">
    <property type="entry name" value="SGNH hydrolase"/>
    <property type="match status" value="1"/>
</dbReference>
<dbReference type="InterPro" id="IPR013830">
    <property type="entry name" value="SGNH_hydro"/>
</dbReference>
<dbReference type="InterPro" id="IPR051532">
    <property type="entry name" value="Ester_Hydrolysis_Enzymes"/>
</dbReference>
<gene>
    <name evidence="2" type="ORF">Mic7113_5002</name>
</gene>
<dbReference type="PANTHER" id="PTHR30383:SF5">
    <property type="entry name" value="SGNH HYDROLASE-TYPE ESTERASE DOMAIN-CONTAINING PROTEIN"/>
    <property type="match status" value="1"/>
</dbReference>
<sequence>MLAIALVLLRKYDWSMASPVIHSAAATRLLDSKPSDSVPELGPRHLLNYQQWVELLGREADVVARQQPKHLTILAGDSLSLWFPSEILPPERTWLNQGISGETSKGLLNRLALFDKTEPEMIFVMIGINDLIRGITDETILANQELIIRYLRRSHPRSKIVVQSILPHSAESVTWEGRDRLLAIPNPRIRELNERLRAIAKEENVIFLDLYPLFADTDGNLKTELSTDGLHLNPQGYFVWRNALLVLNQLVLEPVAVK</sequence>
<dbReference type="AlphaFoldDB" id="K9WKG0"/>
<feature type="domain" description="SGNH hydrolase-type esterase" evidence="1">
    <location>
        <begin position="93"/>
        <end position="237"/>
    </location>
</feature>
<dbReference type="eggNOG" id="COG2755">
    <property type="taxonomic scope" value="Bacteria"/>
</dbReference>
<dbReference type="InterPro" id="IPR036514">
    <property type="entry name" value="SGNH_hydro_sf"/>
</dbReference>
<dbReference type="EMBL" id="CP003630">
    <property type="protein sequence ID" value="AFZ20663.1"/>
    <property type="molecule type" value="Genomic_DNA"/>
</dbReference>
<dbReference type="KEGG" id="mic:Mic7113_5002"/>
<dbReference type="CDD" id="cd01828">
    <property type="entry name" value="sialate_O-acetylesterase_like2"/>
    <property type="match status" value="1"/>
</dbReference>
<dbReference type="GO" id="GO:0004622">
    <property type="term" value="F:phosphatidylcholine lysophospholipase activity"/>
    <property type="evidence" value="ECO:0007669"/>
    <property type="project" value="TreeGrafter"/>
</dbReference>
<reference evidence="2 3" key="1">
    <citation type="submission" date="2012-06" db="EMBL/GenBank/DDBJ databases">
        <title>Finished chromosome of genome of Microcoleus sp. PCC 7113.</title>
        <authorList>
            <consortium name="US DOE Joint Genome Institute"/>
            <person name="Gugger M."/>
            <person name="Coursin T."/>
            <person name="Rippka R."/>
            <person name="Tandeau De Marsac N."/>
            <person name="Huntemann M."/>
            <person name="Wei C.-L."/>
            <person name="Han J."/>
            <person name="Detter J.C."/>
            <person name="Han C."/>
            <person name="Tapia R."/>
            <person name="Chen A."/>
            <person name="Kyrpides N."/>
            <person name="Mavromatis K."/>
            <person name="Markowitz V."/>
            <person name="Szeto E."/>
            <person name="Ivanova N."/>
            <person name="Pagani I."/>
            <person name="Pati A."/>
            <person name="Goodwin L."/>
            <person name="Nordberg H.P."/>
            <person name="Cantor M.N."/>
            <person name="Hua S.X."/>
            <person name="Woyke T."/>
            <person name="Kerfeld C.A."/>
        </authorList>
    </citation>
    <scope>NUCLEOTIDE SEQUENCE [LARGE SCALE GENOMIC DNA]</scope>
    <source>
        <strain evidence="2 3">PCC 7113</strain>
    </source>
</reference>
<dbReference type="Pfam" id="PF13472">
    <property type="entry name" value="Lipase_GDSL_2"/>
    <property type="match status" value="1"/>
</dbReference>
<evidence type="ECO:0000313" key="3">
    <source>
        <dbReference type="Proteomes" id="UP000010471"/>
    </source>
</evidence>
<evidence type="ECO:0000259" key="1">
    <source>
        <dbReference type="Pfam" id="PF13472"/>
    </source>
</evidence>
<evidence type="ECO:0000313" key="2">
    <source>
        <dbReference type="EMBL" id="AFZ20663.1"/>
    </source>
</evidence>
<name>K9WKG0_9CYAN</name>
<organism evidence="2 3">
    <name type="scientific">Allocoleopsis franciscana PCC 7113</name>
    <dbReference type="NCBI Taxonomy" id="1173027"/>
    <lineage>
        <taxon>Bacteria</taxon>
        <taxon>Bacillati</taxon>
        <taxon>Cyanobacteriota</taxon>
        <taxon>Cyanophyceae</taxon>
        <taxon>Coleofasciculales</taxon>
        <taxon>Coleofasciculaceae</taxon>
        <taxon>Allocoleopsis</taxon>
        <taxon>Allocoleopsis franciscana</taxon>
    </lineage>
</organism>